<proteinExistence type="predicted"/>
<evidence type="ECO:0000313" key="1">
    <source>
        <dbReference type="EMBL" id="QNE79568.1"/>
    </source>
</evidence>
<name>A0A7G7BW53_9ACTN</name>
<geneLocation type="plasmid" evidence="1 2">
    <name>unnamed1</name>
</geneLocation>
<reference evidence="2" key="1">
    <citation type="submission" date="2019-10" db="EMBL/GenBank/DDBJ databases">
        <title>Antimicrobial potential of Antarctic Bacteria.</title>
        <authorList>
            <person name="Benaud N."/>
            <person name="Edwards R.J."/>
            <person name="Ferrari B.C."/>
        </authorList>
    </citation>
    <scope>NUCLEOTIDE SEQUENCE [LARGE SCALE GENOMIC DNA]</scope>
    <source>
        <strain evidence="2">NBSH44</strain>
        <plasmid evidence="2">unnamed1</plasmid>
    </source>
</reference>
<dbReference type="Proteomes" id="UP000515307">
    <property type="component" value="Plasmid unnamed1"/>
</dbReference>
<dbReference type="RefSeq" id="WP_185303049.1">
    <property type="nucleotide sequence ID" value="NZ_CP045703.1"/>
</dbReference>
<sequence length="71" mass="7856">MLLSGYWATAREVIENATEDKAARRARSSEKAQRQEDAIRRIGRILSKVKVEADGDIIDGEVVVDAELVEG</sequence>
<evidence type="ECO:0000313" key="2">
    <source>
        <dbReference type="Proteomes" id="UP000515307"/>
    </source>
</evidence>
<keyword evidence="1" id="KW-0614">Plasmid</keyword>
<dbReference type="EMBL" id="CP045703">
    <property type="protein sequence ID" value="QNE79568.1"/>
    <property type="molecule type" value="Genomic_DNA"/>
</dbReference>
<keyword evidence="2" id="KW-1185">Reference proteome</keyword>
<dbReference type="KEGG" id="sfiy:F0344_34395"/>
<gene>
    <name evidence="1" type="ORF">F0344_34395</name>
</gene>
<protein>
    <submittedName>
        <fullName evidence="1">Uncharacterized protein</fullName>
    </submittedName>
</protein>
<organism evidence="1 2">
    <name type="scientific">Streptomyces finlayi</name>
    <dbReference type="NCBI Taxonomy" id="67296"/>
    <lineage>
        <taxon>Bacteria</taxon>
        <taxon>Bacillati</taxon>
        <taxon>Actinomycetota</taxon>
        <taxon>Actinomycetes</taxon>
        <taxon>Kitasatosporales</taxon>
        <taxon>Streptomycetaceae</taxon>
        <taxon>Streptomyces</taxon>
    </lineage>
</organism>
<dbReference type="AlphaFoldDB" id="A0A7G7BW53"/>
<accession>A0A7G7BW53</accession>